<dbReference type="GeneID" id="60751041"/>
<dbReference type="RefSeq" id="WP_181954853.1">
    <property type="nucleotide sequence ID" value="NZ_CAACYD010000007.1"/>
</dbReference>
<evidence type="ECO:0000313" key="1">
    <source>
        <dbReference type="EMBL" id="VFA89489.1"/>
    </source>
</evidence>
<dbReference type="EMBL" id="CAACYD010000007">
    <property type="protein sequence ID" value="VFA89489.1"/>
    <property type="molecule type" value="Genomic_DNA"/>
</dbReference>
<name>A0ABD7V5S7_9ACTN</name>
<sequence>MSRRPGGPEISDDPVAVGPIATLSVAYADTSAARLGFSLDAPLQDPLAVRDAEIDGITVSVRLLGTSHQVVLDDGVHRICETVACLPEVASAVPESFQQTGYHFTSRVEQATPDRFATLVEQLTALVTERSAAGFPCVLGVFPGHPHAVTAIVTDTSPEEISWRTWHAYPNAGEVVVTASHLTRDRVADS</sequence>
<protein>
    <submittedName>
        <fullName evidence="1">Protein of uncharacterized function DUF2617</fullName>
    </submittedName>
</protein>
<evidence type="ECO:0000313" key="2">
    <source>
        <dbReference type="Proteomes" id="UP000360750"/>
    </source>
</evidence>
<dbReference type="InterPro" id="IPR024486">
    <property type="entry name" value="DUF2617"/>
</dbReference>
<dbReference type="AlphaFoldDB" id="A0ABD7V5S7"/>
<proteinExistence type="predicted"/>
<organism evidence="1 2">
    <name type="scientific">Gordonia paraffinivorans</name>
    <dbReference type="NCBI Taxonomy" id="175628"/>
    <lineage>
        <taxon>Bacteria</taxon>
        <taxon>Bacillati</taxon>
        <taxon>Actinomycetota</taxon>
        <taxon>Actinomycetes</taxon>
        <taxon>Mycobacteriales</taxon>
        <taxon>Gordoniaceae</taxon>
        <taxon>Gordonia</taxon>
    </lineage>
</organism>
<dbReference type="Proteomes" id="UP000360750">
    <property type="component" value="Unassembled WGS sequence"/>
</dbReference>
<dbReference type="Pfam" id="PF10936">
    <property type="entry name" value="DUF2617"/>
    <property type="match status" value="1"/>
</dbReference>
<reference evidence="1 2" key="1">
    <citation type="submission" date="2019-02" db="EMBL/GenBank/DDBJ databases">
        <authorList>
            <consortium name="Pathogen Informatics"/>
        </authorList>
    </citation>
    <scope>NUCLEOTIDE SEQUENCE [LARGE SCALE GENOMIC DNA]</scope>
    <source>
        <strain evidence="1 2">3012STDY6756503</strain>
    </source>
</reference>
<gene>
    <name evidence="1" type="ORF">NCTC8139_03055</name>
</gene>
<comment type="caution">
    <text evidence="1">The sequence shown here is derived from an EMBL/GenBank/DDBJ whole genome shotgun (WGS) entry which is preliminary data.</text>
</comment>
<accession>A0ABD7V5S7</accession>